<evidence type="ECO:0000259" key="2">
    <source>
        <dbReference type="Pfam" id="PF25438"/>
    </source>
</evidence>
<proteinExistence type="predicted"/>
<evidence type="ECO:0000313" key="3">
    <source>
        <dbReference type="EMBL" id="PHH71271.1"/>
    </source>
</evidence>
<gene>
    <name evidence="3" type="ORF">CDD80_5395</name>
</gene>
<feature type="domain" description="DUF7896" evidence="2">
    <location>
        <begin position="225"/>
        <end position="313"/>
    </location>
</feature>
<dbReference type="EMBL" id="NJES01000531">
    <property type="protein sequence ID" value="PHH71271.1"/>
    <property type="molecule type" value="Genomic_DNA"/>
</dbReference>
<comment type="caution">
    <text evidence="3">The sequence shown here is derived from an EMBL/GenBank/DDBJ whole genome shotgun (WGS) entry which is preliminary data.</text>
</comment>
<dbReference type="PANTHER" id="PTHR42031:SF1">
    <property type="entry name" value="KEY LIME PATHOGENICITY PROTEIN"/>
    <property type="match status" value="1"/>
</dbReference>
<accession>A0A2C5YWH9</accession>
<dbReference type="PANTHER" id="PTHR42031">
    <property type="entry name" value="KEY LIME PATHOGENICITY PROTEIN"/>
    <property type="match status" value="1"/>
</dbReference>
<feature type="region of interest" description="Disordered" evidence="1">
    <location>
        <begin position="1"/>
        <end position="27"/>
    </location>
</feature>
<dbReference type="InterPro" id="IPR057218">
    <property type="entry name" value="DUF7896"/>
</dbReference>
<dbReference type="Pfam" id="PF25438">
    <property type="entry name" value="DUF7896"/>
    <property type="match status" value="1"/>
</dbReference>
<reference evidence="3 4" key="1">
    <citation type="submission" date="2017-06" db="EMBL/GenBank/DDBJ databases">
        <title>Ant-infecting Ophiocordyceps genomes reveal a high diversity of potential behavioral manipulation genes and a possible major role for enterotoxins.</title>
        <authorList>
            <person name="De Bekker C."/>
            <person name="Evans H.C."/>
            <person name="Brachmann A."/>
            <person name="Hughes D.P."/>
        </authorList>
    </citation>
    <scope>NUCLEOTIDE SEQUENCE [LARGE SCALE GENOMIC DNA]</scope>
    <source>
        <strain evidence="3 4">Map16</strain>
    </source>
</reference>
<feature type="compositionally biased region" description="Low complexity" evidence="1">
    <location>
        <begin position="138"/>
        <end position="169"/>
    </location>
</feature>
<evidence type="ECO:0000256" key="1">
    <source>
        <dbReference type="SAM" id="MobiDB-lite"/>
    </source>
</evidence>
<dbReference type="Proteomes" id="UP000226431">
    <property type="component" value="Unassembled WGS sequence"/>
</dbReference>
<dbReference type="AlphaFoldDB" id="A0A2C5YWH9"/>
<keyword evidence="4" id="KW-1185">Reference proteome</keyword>
<feature type="region of interest" description="Disordered" evidence="1">
    <location>
        <begin position="129"/>
        <end position="177"/>
    </location>
</feature>
<dbReference type="OrthoDB" id="5377599at2759"/>
<dbReference type="STRING" id="2004952.A0A2C5YWH9"/>
<name>A0A2C5YWH9_9HYPO</name>
<organism evidence="3 4">
    <name type="scientific">Ophiocordyceps camponoti-rufipedis</name>
    <dbReference type="NCBI Taxonomy" id="2004952"/>
    <lineage>
        <taxon>Eukaryota</taxon>
        <taxon>Fungi</taxon>
        <taxon>Dikarya</taxon>
        <taxon>Ascomycota</taxon>
        <taxon>Pezizomycotina</taxon>
        <taxon>Sordariomycetes</taxon>
        <taxon>Hypocreomycetidae</taxon>
        <taxon>Hypocreales</taxon>
        <taxon>Ophiocordycipitaceae</taxon>
        <taxon>Ophiocordyceps</taxon>
    </lineage>
</organism>
<protein>
    <recommendedName>
        <fullName evidence="2">DUF7896 domain-containing protein</fullName>
    </recommendedName>
</protein>
<sequence>MTSIDERRMSRSVSSRSDRSAPDVGLSPDAYLVHSELSYRTMTRAYGSSPCPSACPSMMSGSSLVEASYPLTRQSSSAADVIRPSDQDFFGVGAGFDHHQMKRSLSSASNKSTCSSLGRRFKEACQRVRNNSSRNVIAPKPSEPASNSSPSLPAAAISAPTEAAAAAAPLHPPPEEAPKLALLKAPYQRPKHPRVHCGQCGDHPDGFRGDHELRRHLNAKHRGVVKKFVCRDPATVGISSKLSVLYPLSDCKACSSGKQYGAYYNAAAHLRRTHFKLRAPRGKHKGSAGERRGGKGGGNWPAMTDLKLWYHEVMVSCHDAFAVDDVLPEDEPPDGQTAMNLFPEMDAAMANYALAPNPPSCASADAFSVSPASSAFLGYSPLPFSDPSLDRDCAPRQPFTLSVCPLDASGAFFDPATQPVPDCLWTMDEVEGIVP</sequence>
<evidence type="ECO:0000313" key="4">
    <source>
        <dbReference type="Proteomes" id="UP000226431"/>
    </source>
</evidence>